<name>A0A842JG75_9ACTN</name>
<dbReference type="AlphaFoldDB" id="A0A842JG75"/>
<dbReference type="RefSeq" id="WP_185904254.1">
    <property type="nucleotide sequence ID" value="NZ_JAASIO010000001.1"/>
</dbReference>
<dbReference type="EMBL" id="JACMSE010000001">
    <property type="protein sequence ID" value="MBC2888309.1"/>
    <property type="molecule type" value="Genomic_DNA"/>
</dbReference>
<accession>A0A842JG75</accession>
<evidence type="ECO:0000313" key="2">
    <source>
        <dbReference type="Proteomes" id="UP000587396"/>
    </source>
</evidence>
<dbReference type="Proteomes" id="UP000587396">
    <property type="component" value="Unassembled WGS sequence"/>
</dbReference>
<sequence>MKGFERDDLLLSLCGLNCGLCSMRVGGYCPGCGGGAGNQGCAIARCAREKPGVEYCFQCAEFPCAHYDGISEYDLFVTHRNQMENLERAQRDGLDAYRAEQREKAAALALLLDRCNDGRRKTLFCQAANLLELDDVRRAMERIEPVAVDDAVPLRERAAFAADTLKGLAAERGIDLRLRKKPKA</sequence>
<proteinExistence type="predicted"/>
<comment type="caution">
    <text evidence="1">The sequence shown here is derived from an EMBL/GenBank/DDBJ whole genome shotgun (WGS) entry which is preliminary data.</text>
</comment>
<organism evidence="1 2">
    <name type="scientific">Gordonibacter massiliensis</name>
    <name type="common">ex Traore et al. 2017</name>
    <dbReference type="NCBI Taxonomy" id="1841863"/>
    <lineage>
        <taxon>Bacteria</taxon>
        <taxon>Bacillati</taxon>
        <taxon>Actinomycetota</taxon>
        <taxon>Coriobacteriia</taxon>
        <taxon>Eggerthellales</taxon>
        <taxon>Eggerthellaceae</taxon>
        <taxon>Gordonibacter</taxon>
    </lineage>
</organism>
<reference evidence="1 2" key="1">
    <citation type="submission" date="2020-08" db="EMBL/GenBank/DDBJ databases">
        <authorList>
            <person name="Liu C."/>
            <person name="Sun Q."/>
        </authorList>
    </citation>
    <scope>NUCLEOTIDE SEQUENCE [LARGE SCALE GENOMIC DNA]</scope>
    <source>
        <strain evidence="1 2">N22</strain>
    </source>
</reference>
<protein>
    <submittedName>
        <fullName evidence="1">DUF3795 domain-containing protein</fullName>
    </submittedName>
</protein>
<gene>
    <name evidence="1" type="ORF">H7313_02950</name>
</gene>
<keyword evidence="2" id="KW-1185">Reference proteome</keyword>
<evidence type="ECO:0000313" key="1">
    <source>
        <dbReference type="EMBL" id="MBC2888309.1"/>
    </source>
</evidence>